<accession>A0A8J1J6A5</accession>
<dbReference type="InterPro" id="IPR004156">
    <property type="entry name" value="OATP"/>
</dbReference>
<dbReference type="OMA" id="TCTEKRA"/>
<evidence type="ECO:0000256" key="1">
    <source>
        <dbReference type="ARBA" id="ARBA00004651"/>
    </source>
</evidence>
<keyword evidence="4 8" id="KW-0812">Transmembrane</keyword>
<dbReference type="Pfam" id="PF03137">
    <property type="entry name" value="OATP"/>
    <property type="match status" value="1"/>
</dbReference>
<dbReference type="GO" id="GO:0006811">
    <property type="term" value="P:monoatomic ion transport"/>
    <property type="evidence" value="ECO:0007669"/>
    <property type="project" value="UniProtKB-KW"/>
</dbReference>
<dbReference type="Xenbase" id="XB-GENE-6454871">
    <property type="gene designation" value="slco1a2"/>
</dbReference>
<feature type="transmembrane region" description="Helical" evidence="8">
    <location>
        <begin position="45"/>
        <end position="64"/>
    </location>
</feature>
<dbReference type="InterPro" id="IPR002350">
    <property type="entry name" value="Kazal_dom"/>
</dbReference>
<keyword evidence="8" id="KW-0813">Transport</keyword>
<dbReference type="RefSeq" id="XP_031753397.1">
    <property type="nucleotide sequence ID" value="XM_031897537.1"/>
</dbReference>
<feature type="domain" description="Kazal-like" evidence="10">
    <location>
        <begin position="458"/>
        <end position="509"/>
    </location>
</feature>
<keyword evidence="3" id="KW-1003">Cell membrane</keyword>
<evidence type="ECO:0000256" key="6">
    <source>
        <dbReference type="ARBA" id="ARBA00023136"/>
    </source>
</evidence>
<feature type="transmembrane region" description="Helical" evidence="8">
    <location>
        <begin position="215"/>
        <end position="245"/>
    </location>
</feature>
<evidence type="ECO:0000313" key="11">
    <source>
        <dbReference type="Proteomes" id="UP000008143"/>
    </source>
</evidence>
<reference evidence="12" key="1">
    <citation type="submission" date="2025-08" db="UniProtKB">
        <authorList>
            <consortium name="RefSeq"/>
        </authorList>
    </citation>
    <scope>IDENTIFICATION</scope>
    <source>
        <strain evidence="12">Nigerian</strain>
        <tissue evidence="12">Liver and blood</tissue>
    </source>
</reference>
<keyword evidence="5 8" id="KW-1133">Transmembrane helix</keyword>
<feature type="transmembrane region" description="Helical" evidence="8">
    <location>
        <begin position="343"/>
        <end position="364"/>
    </location>
</feature>
<keyword evidence="6 8" id="KW-0472">Membrane</keyword>
<feature type="region of interest" description="Disordered" evidence="9">
    <location>
        <begin position="298"/>
        <end position="320"/>
    </location>
</feature>
<feature type="transmembrane region" description="Helical" evidence="8">
    <location>
        <begin position="380"/>
        <end position="402"/>
    </location>
</feature>
<dbReference type="GeneID" id="100124879"/>
<dbReference type="InterPro" id="IPR036259">
    <property type="entry name" value="MFS_trans_sf"/>
</dbReference>
<dbReference type="GO" id="GO:0043252">
    <property type="term" value="P:sodium-independent organic anion transport"/>
    <property type="evidence" value="ECO:0000318"/>
    <property type="project" value="GO_Central"/>
</dbReference>
<comment type="subcellular location">
    <subcellularLocation>
        <location evidence="1 8">Cell membrane</location>
        <topology evidence="1 8">Multi-pass membrane protein</topology>
    </subcellularLocation>
</comment>
<dbReference type="SUPFAM" id="SSF103473">
    <property type="entry name" value="MFS general substrate transporter"/>
    <property type="match status" value="1"/>
</dbReference>
<sequence>MRCPCVSRPRPGNTPRYKVNPMVTMGQAATNGSDKKPRGISKLKVFIFALSFAYVAKTLALAYSNSVITQIERRFSIPSSTAGFIEGSFDIGNVLLIAFVSYFGAKLHRPKVIALGCLIMSLGSCLEALPHFLMPRYEYGSAVSSPNQTTSGAPLCLANHSLSSSAEPQGECRGGSMSLMWIFVLVGNLLRGIGETPVEPLGLSYIDEFSQTENSPFYIGIIQTLSIAGPLLGYLLAALCTKLYVDIGSINLDEVTVTQRDIRWVGAWWVGFLVSGAACLLAALPFWCLPRSLPKEGAENGSEPSETVALATPEPQGPNTPTKPALGLREFLRMIRGLFRNKIYVLFMIVTVLQFNAFSGYIAFLPKFVEQQYGKSSSEAIFLIGVYNLPIISLGYFLGGYYMKRFKVSTYRAAQIGFYSEILTYLINYSAFFMGCENSLVAGVTVSYGGTGDISYSQNFTSGCNAPCGCPGDVWDPVCGENGLAYISACHAGCATSVGEGQNTLFCMLDSPRSSTTAAVCGPPPSQPMAARRWASAPGRRCVTPCWWPSWSCPSSAASSSPSEPCRPTWSLKPEEKSLGLGLHLLTARILGGIPSVVSFGALADSTCLKWGVLGCGERGACRMYDTDLFRYLFHGIENIIRTSSYIPCVLILLILKREQAPQDSAPPTERVGGTRDDSVTNTEI</sequence>
<evidence type="ECO:0000256" key="2">
    <source>
        <dbReference type="ARBA" id="ARBA00009657"/>
    </source>
</evidence>
<gene>
    <name evidence="12 13" type="primary">slco1a2</name>
    <name evidence="12" type="synonym">oatp</name>
    <name evidence="12" type="synonym">oatp-a</name>
    <name evidence="12" type="synonym">oatp1a2</name>
    <name evidence="12" type="synonym">slc21a3</name>
</gene>
<evidence type="ECO:0000256" key="9">
    <source>
        <dbReference type="SAM" id="MobiDB-lite"/>
    </source>
</evidence>
<dbReference type="GO" id="GO:0016323">
    <property type="term" value="C:basolateral plasma membrane"/>
    <property type="evidence" value="ECO:0000318"/>
    <property type="project" value="GO_Central"/>
</dbReference>
<dbReference type="InterPro" id="IPR036058">
    <property type="entry name" value="Kazal_dom_sf"/>
</dbReference>
<dbReference type="Pfam" id="PF07648">
    <property type="entry name" value="Kazal_2"/>
    <property type="match status" value="1"/>
</dbReference>
<dbReference type="PROSITE" id="PS51465">
    <property type="entry name" value="KAZAL_2"/>
    <property type="match status" value="1"/>
</dbReference>
<protein>
    <recommendedName>
        <fullName evidence="8">Solute carrier organic anion transporter family member</fullName>
    </recommendedName>
</protein>
<dbReference type="Proteomes" id="UP000008143">
    <property type="component" value="Chromosome 3"/>
</dbReference>
<evidence type="ECO:0000256" key="5">
    <source>
        <dbReference type="ARBA" id="ARBA00022989"/>
    </source>
</evidence>
<evidence type="ECO:0000256" key="3">
    <source>
        <dbReference type="ARBA" id="ARBA00022475"/>
    </source>
</evidence>
<dbReference type="GO" id="GO:0015125">
    <property type="term" value="F:bile acid transmembrane transporter activity"/>
    <property type="evidence" value="ECO:0000318"/>
    <property type="project" value="GO_Central"/>
</dbReference>
<dbReference type="AlphaFoldDB" id="A0A8J1J6A5"/>
<feature type="region of interest" description="Disordered" evidence="9">
    <location>
        <begin position="663"/>
        <end position="685"/>
    </location>
</feature>
<dbReference type="Gene3D" id="1.20.1250.20">
    <property type="entry name" value="MFS general substrate transporter like domains"/>
    <property type="match status" value="1"/>
</dbReference>
<keyword evidence="8" id="KW-0406">Ion transport</keyword>
<evidence type="ECO:0000313" key="13">
    <source>
        <dbReference type="Xenbase" id="XB-GENE-6454871"/>
    </source>
</evidence>
<dbReference type="GO" id="GO:0015347">
    <property type="term" value="F:sodium-independent organic anion transmembrane transporter activity"/>
    <property type="evidence" value="ECO:0000318"/>
    <property type="project" value="GO_Central"/>
</dbReference>
<comment type="similarity">
    <text evidence="2 8">Belongs to the organo anion transporter (TC 2.A.60) family.</text>
</comment>
<dbReference type="PANTHER" id="PTHR11388">
    <property type="entry name" value="ORGANIC ANION TRANSPORTER"/>
    <property type="match status" value="1"/>
</dbReference>
<proteinExistence type="inferred from homology"/>
<dbReference type="SUPFAM" id="SSF100895">
    <property type="entry name" value="Kazal-type serine protease inhibitors"/>
    <property type="match status" value="1"/>
</dbReference>
<dbReference type="PANTHER" id="PTHR11388:SF16">
    <property type="entry name" value="SOLUTE CARRIER ORGANIC ANION TRANSPORTER FAMILY MEMBER 1A2"/>
    <property type="match status" value="1"/>
</dbReference>
<dbReference type="CTD" id="6579"/>
<organism evidence="11 12">
    <name type="scientific">Xenopus tropicalis</name>
    <name type="common">Western clawed frog</name>
    <name type="synonym">Silurana tropicalis</name>
    <dbReference type="NCBI Taxonomy" id="8364"/>
    <lineage>
        <taxon>Eukaryota</taxon>
        <taxon>Metazoa</taxon>
        <taxon>Chordata</taxon>
        <taxon>Craniata</taxon>
        <taxon>Vertebrata</taxon>
        <taxon>Euteleostomi</taxon>
        <taxon>Amphibia</taxon>
        <taxon>Batrachia</taxon>
        <taxon>Anura</taxon>
        <taxon>Pipoidea</taxon>
        <taxon>Pipidae</taxon>
        <taxon>Xenopodinae</taxon>
        <taxon>Xenopus</taxon>
        <taxon>Silurana</taxon>
    </lineage>
</organism>
<feature type="transmembrane region" description="Helical" evidence="8">
    <location>
        <begin position="265"/>
        <end position="289"/>
    </location>
</feature>
<comment type="caution">
    <text evidence="8">Lacks conserved residue(s) required for the propagation of feature annotation.</text>
</comment>
<evidence type="ECO:0000259" key="10">
    <source>
        <dbReference type="PROSITE" id="PS51465"/>
    </source>
</evidence>
<evidence type="ECO:0000256" key="4">
    <source>
        <dbReference type="ARBA" id="ARBA00022692"/>
    </source>
</evidence>
<evidence type="ECO:0000313" key="12">
    <source>
        <dbReference type="RefSeq" id="XP_031753397.1"/>
    </source>
</evidence>
<evidence type="ECO:0000256" key="8">
    <source>
        <dbReference type="RuleBase" id="RU362056"/>
    </source>
</evidence>
<dbReference type="GO" id="GO:0015721">
    <property type="term" value="P:bile acid and bile salt transport"/>
    <property type="evidence" value="ECO:0000318"/>
    <property type="project" value="GO_Central"/>
</dbReference>
<dbReference type="NCBIfam" id="TIGR00805">
    <property type="entry name" value="oat"/>
    <property type="match status" value="1"/>
</dbReference>
<keyword evidence="11" id="KW-1185">Reference proteome</keyword>
<evidence type="ECO:0000256" key="7">
    <source>
        <dbReference type="ARBA" id="ARBA00023157"/>
    </source>
</evidence>
<dbReference type="AGR" id="Xenbase:XB-GENE-6454871"/>
<keyword evidence="7" id="KW-1015">Disulfide bond</keyword>
<dbReference type="OrthoDB" id="5062115at2759"/>
<name>A0A8J1J6A5_XENTR</name>
<dbReference type="Gene3D" id="3.30.60.30">
    <property type="match status" value="1"/>
</dbReference>
<feature type="transmembrane region" description="Helical" evidence="8">
    <location>
        <begin position="84"/>
        <end position="105"/>
    </location>
</feature>